<evidence type="ECO:0000256" key="10">
    <source>
        <dbReference type="ARBA" id="ARBA00023225"/>
    </source>
</evidence>
<evidence type="ECO:0000256" key="6">
    <source>
        <dbReference type="ARBA" id="ARBA00022500"/>
    </source>
</evidence>
<dbReference type="GO" id="GO:0006935">
    <property type="term" value="P:chemotaxis"/>
    <property type="evidence" value="ECO:0007669"/>
    <property type="project" value="UniProtKB-KW"/>
</dbReference>
<comment type="similarity">
    <text evidence="2">Belongs to the FliJ family.</text>
</comment>
<evidence type="ECO:0000256" key="7">
    <source>
        <dbReference type="ARBA" id="ARBA00022795"/>
    </source>
</evidence>
<sequence>MKSRDSLIRLKRFQVDEKRRQVSQIELMIADFTRMIGDLNDQIVGEQNRVGIHDIAHFAYPTFAKAAIQRRENLKVSIHDLEEKLSTARDELSLAVEELKKIELIEERDQHRERNERDAAEQDVLDELAGRRHAYGH</sequence>
<protein>
    <recommendedName>
        <fullName evidence="3">Flagellar FliJ protein</fullName>
    </recommendedName>
</protein>
<keyword evidence="12" id="KW-0969">Cilium</keyword>
<keyword evidence="12" id="KW-0966">Cell projection</keyword>
<dbReference type="RefSeq" id="WP_131309720.1">
    <property type="nucleotide sequence ID" value="NZ_SJFN01000015.1"/>
</dbReference>
<dbReference type="NCBIfam" id="TIGR02473">
    <property type="entry name" value="flagell_FliJ"/>
    <property type="match status" value="1"/>
</dbReference>
<evidence type="ECO:0000313" key="12">
    <source>
        <dbReference type="EMBL" id="TBW37382.1"/>
    </source>
</evidence>
<dbReference type="GO" id="GO:0015031">
    <property type="term" value="P:protein transport"/>
    <property type="evidence" value="ECO:0007669"/>
    <property type="project" value="UniProtKB-KW"/>
</dbReference>
<dbReference type="EMBL" id="SJFN01000015">
    <property type="protein sequence ID" value="TBW37382.1"/>
    <property type="molecule type" value="Genomic_DNA"/>
</dbReference>
<feature type="region of interest" description="Disordered" evidence="11">
    <location>
        <begin position="107"/>
        <end position="137"/>
    </location>
</feature>
<keyword evidence="12" id="KW-0282">Flagellum</keyword>
<dbReference type="InterPro" id="IPR012823">
    <property type="entry name" value="Flagell_FliJ"/>
</dbReference>
<evidence type="ECO:0000256" key="9">
    <source>
        <dbReference type="ARBA" id="ARBA00023136"/>
    </source>
</evidence>
<dbReference type="Proteomes" id="UP000292781">
    <property type="component" value="Unassembled WGS sequence"/>
</dbReference>
<gene>
    <name evidence="12" type="primary">fliJ</name>
    <name evidence="12" type="ORF">EYW49_11515</name>
</gene>
<comment type="subcellular location">
    <subcellularLocation>
        <location evidence="1">Cell membrane</location>
        <topology evidence="1">Peripheral membrane protein</topology>
        <orientation evidence="1">Cytoplasmic side</orientation>
    </subcellularLocation>
</comment>
<keyword evidence="6" id="KW-0145">Chemotaxis</keyword>
<evidence type="ECO:0000256" key="3">
    <source>
        <dbReference type="ARBA" id="ARBA00020392"/>
    </source>
</evidence>
<reference evidence="12 13" key="1">
    <citation type="submission" date="2019-02" db="EMBL/GenBank/DDBJ databases">
        <title>Siculibacillus lacustris gen. nov., sp. nov., a new rosette-forming bacterium isolated from a freshwater crater lake (Lake St. Ana, Romania).</title>
        <authorList>
            <person name="Felfoldi T."/>
            <person name="Marton Z."/>
            <person name="Szabo A."/>
            <person name="Mentes A."/>
            <person name="Boka K."/>
            <person name="Marialigeti K."/>
            <person name="Mathe I."/>
            <person name="Koncz M."/>
            <person name="Schumann P."/>
            <person name="Toth E."/>
        </authorList>
    </citation>
    <scope>NUCLEOTIDE SEQUENCE [LARGE SCALE GENOMIC DNA]</scope>
    <source>
        <strain evidence="12 13">SA-279</strain>
    </source>
</reference>
<comment type="caution">
    <text evidence="12">The sequence shown here is derived from an EMBL/GenBank/DDBJ whole genome shotgun (WGS) entry which is preliminary data.</text>
</comment>
<dbReference type="GO" id="GO:0044781">
    <property type="term" value="P:bacterial-type flagellum organization"/>
    <property type="evidence" value="ECO:0007669"/>
    <property type="project" value="UniProtKB-KW"/>
</dbReference>
<evidence type="ECO:0000256" key="4">
    <source>
        <dbReference type="ARBA" id="ARBA00022448"/>
    </source>
</evidence>
<evidence type="ECO:0000256" key="1">
    <source>
        <dbReference type="ARBA" id="ARBA00004413"/>
    </source>
</evidence>
<dbReference type="AlphaFoldDB" id="A0A4Q9VNX8"/>
<keyword evidence="5" id="KW-1003">Cell membrane</keyword>
<keyword evidence="7" id="KW-1005">Bacterial flagellum biogenesis</keyword>
<evidence type="ECO:0000256" key="5">
    <source>
        <dbReference type="ARBA" id="ARBA00022475"/>
    </source>
</evidence>
<dbReference type="GO" id="GO:0071973">
    <property type="term" value="P:bacterial-type flagellum-dependent cell motility"/>
    <property type="evidence" value="ECO:0007669"/>
    <property type="project" value="InterPro"/>
</dbReference>
<feature type="compositionally biased region" description="Basic and acidic residues" evidence="11">
    <location>
        <begin position="107"/>
        <end position="120"/>
    </location>
</feature>
<evidence type="ECO:0000313" key="13">
    <source>
        <dbReference type="Proteomes" id="UP000292781"/>
    </source>
</evidence>
<proteinExistence type="inferred from homology"/>
<name>A0A4Q9VNX8_9HYPH</name>
<accession>A0A4Q9VNX8</accession>
<evidence type="ECO:0000256" key="2">
    <source>
        <dbReference type="ARBA" id="ARBA00010004"/>
    </source>
</evidence>
<keyword evidence="9" id="KW-0472">Membrane</keyword>
<keyword evidence="13" id="KW-1185">Reference proteome</keyword>
<evidence type="ECO:0000256" key="8">
    <source>
        <dbReference type="ARBA" id="ARBA00022927"/>
    </source>
</evidence>
<organism evidence="12 13">
    <name type="scientific">Siculibacillus lacustris</name>
    <dbReference type="NCBI Taxonomy" id="1549641"/>
    <lineage>
        <taxon>Bacteria</taxon>
        <taxon>Pseudomonadati</taxon>
        <taxon>Pseudomonadota</taxon>
        <taxon>Alphaproteobacteria</taxon>
        <taxon>Hyphomicrobiales</taxon>
        <taxon>Ancalomicrobiaceae</taxon>
        <taxon>Siculibacillus</taxon>
    </lineage>
</organism>
<keyword evidence="8" id="KW-0653">Protein transport</keyword>
<dbReference type="InterPro" id="IPR053716">
    <property type="entry name" value="Flag_assembly_chemotaxis_eff"/>
</dbReference>
<keyword evidence="10" id="KW-1006">Bacterial flagellum protein export</keyword>
<dbReference type="Pfam" id="PF02050">
    <property type="entry name" value="FliJ"/>
    <property type="match status" value="1"/>
</dbReference>
<evidence type="ECO:0000256" key="11">
    <source>
        <dbReference type="SAM" id="MobiDB-lite"/>
    </source>
</evidence>
<dbReference type="GO" id="GO:0005886">
    <property type="term" value="C:plasma membrane"/>
    <property type="evidence" value="ECO:0007669"/>
    <property type="project" value="UniProtKB-SubCell"/>
</dbReference>
<keyword evidence="4" id="KW-0813">Transport</keyword>
<dbReference type="GO" id="GO:0009288">
    <property type="term" value="C:bacterial-type flagellum"/>
    <property type="evidence" value="ECO:0007669"/>
    <property type="project" value="InterPro"/>
</dbReference>
<dbReference type="Gene3D" id="1.10.287.1700">
    <property type="match status" value="1"/>
</dbReference>
<dbReference type="OrthoDB" id="7871364at2"/>